<protein>
    <submittedName>
        <fullName evidence="1">Uncharacterized protein</fullName>
    </submittedName>
</protein>
<gene>
    <name evidence="1" type="ORF">PSON_ATCC_30995.1.T2500011</name>
</gene>
<name>A0A8S1RNY2_9CILI</name>
<comment type="caution">
    <text evidence="1">The sequence shown here is derived from an EMBL/GenBank/DDBJ whole genome shotgun (WGS) entry which is preliminary data.</text>
</comment>
<keyword evidence="2" id="KW-1185">Reference proteome</keyword>
<evidence type="ECO:0000313" key="1">
    <source>
        <dbReference type="EMBL" id="CAD8129906.1"/>
    </source>
</evidence>
<dbReference type="Proteomes" id="UP000692954">
    <property type="component" value="Unassembled WGS sequence"/>
</dbReference>
<dbReference type="EMBL" id="CAJJDN010000250">
    <property type="protein sequence ID" value="CAD8129906.1"/>
    <property type="molecule type" value="Genomic_DNA"/>
</dbReference>
<sequence length="72" mass="8383">MMDIIQIPSLNEIDESCIITKILTIKKEYFQRLKISNHLQYCNLNIAKIIKEQGFSTLNECTQKITYCDNGI</sequence>
<dbReference type="AlphaFoldDB" id="A0A8S1RNY2"/>
<proteinExistence type="predicted"/>
<evidence type="ECO:0000313" key="2">
    <source>
        <dbReference type="Proteomes" id="UP000692954"/>
    </source>
</evidence>
<reference evidence="1" key="1">
    <citation type="submission" date="2021-01" db="EMBL/GenBank/DDBJ databases">
        <authorList>
            <consortium name="Genoscope - CEA"/>
            <person name="William W."/>
        </authorList>
    </citation>
    <scope>NUCLEOTIDE SEQUENCE</scope>
</reference>
<organism evidence="1 2">
    <name type="scientific">Paramecium sonneborni</name>
    <dbReference type="NCBI Taxonomy" id="65129"/>
    <lineage>
        <taxon>Eukaryota</taxon>
        <taxon>Sar</taxon>
        <taxon>Alveolata</taxon>
        <taxon>Ciliophora</taxon>
        <taxon>Intramacronucleata</taxon>
        <taxon>Oligohymenophorea</taxon>
        <taxon>Peniculida</taxon>
        <taxon>Parameciidae</taxon>
        <taxon>Paramecium</taxon>
    </lineage>
</organism>
<accession>A0A8S1RNY2</accession>